<keyword evidence="1" id="KW-0812">Transmembrane</keyword>
<dbReference type="PANTHER" id="PTHR33237:SF21">
    <property type="entry name" value="TRANSMEMBRANE PROTEIN"/>
    <property type="match status" value="1"/>
</dbReference>
<evidence type="ECO:0000256" key="1">
    <source>
        <dbReference type="SAM" id="Phobius"/>
    </source>
</evidence>
<gene>
    <name evidence="2" type="ORF">TIFTF001_033043</name>
</gene>
<dbReference type="PANTHER" id="PTHR33237">
    <property type="entry name" value="F2P16.13 PROTEIN-RELATED"/>
    <property type="match status" value="1"/>
</dbReference>
<name>A0AA88DZQ8_FICCA</name>
<sequence>MEAVWNLEDKWQLSTKQALLLLLFSASGVLGICVATTAALLRRLKSRKTTSPPPKEQLIITDGEEDWPPPMEPQCGWAAIKKALMSSLRWSGASKWRPEESMMMSSSVGSSWRETPLPLLMQKEMRSSEFHRDRDLESPVWQRPILMGEKCELPRYSGLILYDENGQLLCDVARKENSCKNTTTKVRT</sequence>
<accession>A0AA88DZQ8</accession>
<reference evidence="2" key="1">
    <citation type="submission" date="2023-07" db="EMBL/GenBank/DDBJ databases">
        <title>draft genome sequence of fig (Ficus carica).</title>
        <authorList>
            <person name="Takahashi T."/>
            <person name="Nishimura K."/>
        </authorList>
    </citation>
    <scope>NUCLEOTIDE SEQUENCE</scope>
</reference>
<keyword evidence="1" id="KW-1133">Transmembrane helix</keyword>
<evidence type="ECO:0000313" key="3">
    <source>
        <dbReference type="Proteomes" id="UP001187192"/>
    </source>
</evidence>
<dbReference type="EMBL" id="BTGU01000164">
    <property type="protein sequence ID" value="GMN63970.1"/>
    <property type="molecule type" value="Genomic_DNA"/>
</dbReference>
<feature type="transmembrane region" description="Helical" evidence="1">
    <location>
        <begin position="20"/>
        <end position="41"/>
    </location>
</feature>
<dbReference type="AlphaFoldDB" id="A0AA88DZQ8"/>
<protein>
    <submittedName>
        <fullName evidence="2">Uncharacterized protein</fullName>
    </submittedName>
</protein>
<comment type="caution">
    <text evidence="2">The sequence shown here is derived from an EMBL/GenBank/DDBJ whole genome shotgun (WGS) entry which is preliminary data.</text>
</comment>
<organism evidence="2 3">
    <name type="scientific">Ficus carica</name>
    <name type="common">Common fig</name>
    <dbReference type="NCBI Taxonomy" id="3494"/>
    <lineage>
        <taxon>Eukaryota</taxon>
        <taxon>Viridiplantae</taxon>
        <taxon>Streptophyta</taxon>
        <taxon>Embryophyta</taxon>
        <taxon>Tracheophyta</taxon>
        <taxon>Spermatophyta</taxon>
        <taxon>Magnoliopsida</taxon>
        <taxon>eudicotyledons</taxon>
        <taxon>Gunneridae</taxon>
        <taxon>Pentapetalae</taxon>
        <taxon>rosids</taxon>
        <taxon>fabids</taxon>
        <taxon>Rosales</taxon>
        <taxon>Moraceae</taxon>
        <taxon>Ficeae</taxon>
        <taxon>Ficus</taxon>
    </lineage>
</organism>
<keyword evidence="1" id="KW-0472">Membrane</keyword>
<evidence type="ECO:0000313" key="2">
    <source>
        <dbReference type="EMBL" id="GMN63970.1"/>
    </source>
</evidence>
<dbReference type="Proteomes" id="UP001187192">
    <property type="component" value="Unassembled WGS sequence"/>
</dbReference>
<proteinExistence type="predicted"/>
<keyword evidence="3" id="KW-1185">Reference proteome</keyword>